<name>A0A9Q0N0A5_9DIPT</name>
<comment type="caution">
    <text evidence="1">The sequence shown here is derived from an EMBL/GenBank/DDBJ whole genome shotgun (WGS) entry which is preliminary data.</text>
</comment>
<sequence>MGRNTARHEPKSYIPKHCLLNKFSVKLHDFNTMTDKTTKKVCKSLLNVLKEKSFASVLVLIADSEQELEKLSIDLKKCHFSDLKERQERMHREIAAIFARSQTEVIAYLETAKERIPITWNPMYLTSVRMNVIVLNGADLRLVEELASMDKVTHIEENGISTIC</sequence>
<accession>A0A9Q0N0A5</accession>
<proteinExistence type="predicted"/>
<dbReference type="AlphaFoldDB" id="A0A9Q0N0A5"/>
<dbReference type="Proteomes" id="UP001151699">
    <property type="component" value="Chromosome B"/>
</dbReference>
<evidence type="ECO:0000313" key="2">
    <source>
        <dbReference type="Proteomes" id="UP001151699"/>
    </source>
</evidence>
<gene>
    <name evidence="1" type="ORF">Bhyg_06253</name>
</gene>
<keyword evidence="2" id="KW-1185">Reference proteome</keyword>
<protein>
    <submittedName>
        <fullName evidence="1">Uncharacterized protein</fullName>
    </submittedName>
</protein>
<reference evidence="1" key="1">
    <citation type="submission" date="2022-07" db="EMBL/GenBank/DDBJ databases">
        <authorList>
            <person name="Trinca V."/>
            <person name="Uliana J.V.C."/>
            <person name="Torres T.T."/>
            <person name="Ward R.J."/>
            <person name="Monesi N."/>
        </authorList>
    </citation>
    <scope>NUCLEOTIDE SEQUENCE</scope>
    <source>
        <strain evidence="1">HSMRA1968</strain>
        <tissue evidence="1">Whole embryos</tissue>
    </source>
</reference>
<dbReference type="OrthoDB" id="8247842at2759"/>
<organism evidence="1 2">
    <name type="scientific">Pseudolycoriella hygida</name>
    <dbReference type="NCBI Taxonomy" id="35572"/>
    <lineage>
        <taxon>Eukaryota</taxon>
        <taxon>Metazoa</taxon>
        <taxon>Ecdysozoa</taxon>
        <taxon>Arthropoda</taxon>
        <taxon>Hexapoda</taxon>
        <taxon>Insecta</taxon>
        <taxon>Pterygota</taxon>
        <taxon>Neoptera</taxon>
        <taxon>Endopterygota</taxon>
        <taxon>Diptera</taxon>
        <taxon>Nematocera</taxon>
        <taxon>Sciaroidea</taxon>
        <taxon>Sciaridae</taxon>
        <taxon>Pseudolycoriella</taxon>
    </lineage>
</organism>
<evidence type="ECO:0000313" key="1">
    <source>
        <dbReference type="EMBL" id="KAJ6641317.1"/>
    </source>
</evidence>
<dbReference type="EMBL" id="WJQU01000002">
    <property type="protein sequence ID" value="KAJ6641317.1"/>
    <property type="molecule type" value="Genomic_DNA"/>
</dbReference>